<dbReference type="EC" id="4.1.2.42" evidence="4"/>
<dbReference type="Pfam" id="PF01168">
    <property type="entry name" value="Ala_racemase_N"/>
    <property type="match status" value="1"/>
</dbReference>
<dbReference type="InterPro" id="IPR001608">
    <property type="entry name" value="Ala_racemase_N"/>
</dbReference>
<evidence type="ECO:0000259" key="3">
    <source>
        <dbReference type="SMART" id="SM01119"/>
    </source>
</evidence>
<dbReference type="PANTHER" id="PTHR28004:SF2">
    <property type="entry name" value="D-SERINE DEHYDRATASE"/>
    <property type="match status" value="1"/>
</dbReference>
<gene>
    <name evidence="4" type="ORF">SDC9_114244</name>
</gene>
<evidence type="ECO:0000313" key="4">
    <source>
        <dbReference type="EMBL" id="MPM67322.1"/>
    </source>
</evidence>
<comment type="caution">
    <text evidence="4">The sequence shown here is derived from an EMBL/GenBank/DDBJ whole genome shotgun (WGS) entry which is preliminary data.</text>
</comment>
<keyword evidence="2 4" id="KW-0456">Lyase</keyword>
<dbReference type="GO" id="GO:0008721">
    <property type="term" value="F:D-serine ammonia-lyase activity"/>
    <property type="evidence" value="ECO:0007669"/>
    <property type="project" value="TreeGrafter"/>
</dbReference>
<dbReference type="PANTHER" id="PTHR28004">
    <property type="entry name" value="ZGC:162816-RELATED"/>
    <property type="match status" value="1"/>
</dbReference>
<proteinExistence type="inferred from homology"/>
<dbReference type="AlphaFoldDB" id="A0A645BQ31"/>
<reference evidence="4" key="1">
    <citation type="submission" date="2019-08" db="EMBL/GenBank/DDBJ databases">
        <authorList>
            <person name="Kucharzyk K."/>
            <person name="Murdoch R.W."/>
            <person name="Higgins S."/>
            <person name="Loffler F."/>
        </authorList>
    </citation>
    <scope>NUCLEOTIDE SEQUENCE</scope>
</reference>
<dbReference type="SUPFAM" id="SSF51419">
    <property type="entry name" value="PLP-binding barrel"/>
    <property type="match status" value="1"/>
</dbReference>
<dbReference type="InterPro" id="IPR029066">
    <property type="entry name" value="PLP-binding_barrel"/>
</dbReference>
<name>A0A645BQ31_9ZZZZ</name>
<protein>
    <submittedName>
        <fullName evidence="4">D-threonine aldolase</fullName>
        <ecNumber evidence="4">4.1.2.42</ecNumber>
    </submittedName>
</protein>
<dbReference type="GO" id="GO:0043876">
    <property type="term" value="F:D-threonine aldolase activity"/>
    <property type="evidence" value="ECO:0007669"/>
    <property type="project" value="UniProtKB-EC"/>
</dbReference>
<dbReference type="CDD" id="cd06819">
    <property type="entry name" value="PLPDE_III_LS_D-TA"/>
    <property type="match status" value="1"/>
</dbReference>
<evidence type="ECO:0000256" key="1">
    <source>
        <dbReference type="ARBA" id="ARBA00005323"/>
    </source>
</evidence>
<evidence type="ECO:0000256" key="2">
    <source>
        <dbReference type="ARBA" id="ARBA00023239"/>
    </source>
</evidence>
<dbReference type="InterPro" id="IPR026956">
    <property type="entry name" value="D-ser_dehydrat-like_dom"/>
</dbReference>
<dbReference type="InterPro" id="IPR042208">
    <property type="entry name" value="D-ser_dehydrat-like_sf"/>
</dbReference>
<dbReference type="Gene3D" id="3.20.20.10">
    <property type="entry name" value="Alanine racemase"/>
    <property type="match status" value="1"/>
</dbReference>
<comment type="similarity">
    <text evidence="1">Belongs to the DSD1 family.</text>
</comment>
<dbReference type="SMART" id="SM01119">
    <property type="entry name" value="D-ser_dehydrat"/>
    <property type="match status" value="1"/>
</dbReference>
<dbReference type="Gene3D" id="2.40.37.20">
    <property type="entry name" value="D-serine dehydratase-like domain"/>
    <property type="match status" value="1"/>
</dbReference>
<dbReference type="GO" id="GO:0036088">
    <property type="term" value="P:D-serine catabolic process"/>
    <property type="evidence" value="ECO:0007669"/>
    <property type="project" value="TreeGrafter"/>
</dbReference>
<accession>A0A645BQ31</accession>
<sequence length="353" mass="39004">MKINDLETPALILDRKAFEANLDKMDALLKNTSMKLRPHYKSNKCSEIAKMQITRGASGITCAKLGEAEDLAKAGIKNILIANQVVQLSKIKKIAELAKSCYLIVCVDKTENIVELSLAATEAGSQIHCLVEYEVGMKRCGVDTYEEFLELAKIIDKCDGLVFEGIQAYAGHMAHEHSKEVRIAETIRIENEITGLKKYVEENGFKVKEVGGGSTGTVEQKPKESVYTDIQAGSYIFMDNAYRQLNLGFKNALFVLTTVISTKKDRVVTDTGVKSLGMDQGNPIFLGVPEDSPISMSEEHGAVYCEHNFNLNDKLLYIPGHCCTTVNIFDEIYVVDGDDVIDCWKVTGRGKAQ</sequence>
<dbReference type="Pfam" id="PF14031">
    <property type="entry name" value="D-ser_dehydrat"/>
    <property type="match status" value="1"/>
</dbReference>
<dbReference type="EMBL" id="VSSQ01021622">
    <property type="protein sequence ID" value="MPM67322.1"/>
    <property type="molecule type" value="Genomic_DNA"/>
</dbReference>
<feature type="domain" description="D-serine dehydratase-like" evidence="3">
    <location>
        <begin position="252"/>
        <end position="336"/>
    </location>
</feature>
<organism evidence="4">
    <name type="scientific">bioreactor metagenome</name>
    <dbReference type="NCBI Taxonomy" id="1076179"/>
    <lineage>
        <taxon>unclassified sequences</taxon>
        <taxon>metagenomes</taxon>
        <taxon>ecological metagenomes</taxon>
    </lineage>
</organism>
<dbReference type="InterPro" id="IPR051466">
    <property type="entry name" value="D-amino_acid_metab_enzyme"/>
</dbReference>